<evidence type="ECO:0000313" key="2">
    <source>
        <dbReference type="Proteomes" id="UP000567179"/>
    </source>
</evidence>
<dbReference type="OrthoDB" id="3358904at2759"/>
<dbReference type="Proteomes" id="UP000567179">
    <property type="component" value="Unassembled WGS sequence"/>
</dbReference>
<accession>A0A8H5BCQ4</accession>
<organism evidence="1 2">
    <name type="scientific">Psilocybe cf. subviscida</name>
    <dbReference type="NCBI Taxonomy" id="2480587"/>
    <lineage>
        <taxon>Eukaryota</taxon>
        <taxon>Fungi</taxon>
        <taxon>Dikarya</taxon>
        <taxon>Basidiomycota</taxon>
        <taxon>Agaricomycotina</taxon>
        <taxon>Agaricomycetes</taxon>
        <taxon>Agaricomycetidae</taxon>
        <taxon>Agaricales</taxon>
        <taxon>Agaricineae</taxon>
        <taxon>Strophariaceae</taxon>
        <taxon>Psilocybe</taxon>
    </lineage>
</organism>
<dbReference type="EMBL" id="JAACJJ010000028">
    <property type="protein sequence ID" value="KAF5320781.1"/>
    <property type="molecule type" value="Genomic_DNA"/>
</dbReference>
<dbReference type="AlphaFoldDB" id="A0A8H5BCQ4"/>
<protein>
    <submittedName>
        <fullName evidence="1">Uncharacterized protein</fullName>
    </submittedName>
</protein>
<sequence>MSADDPFPPIPPTPPTDFAAFVTEILARESRASDSTTINQDILRRCLHLASSFFVTDTTTNPERGISTWSSGLNRLVDLVLVLHRRNELALETLDAASRACSECWTAAGSWRVLEEGRTHVREAGQRLKKILDENQRTYKGERIYSP</sequence>
<evidence type="ECO:0000313" key="1">
    <source>
        <dbReference type="EMBL" id="KAF5320781.1"/>
    </source>
</evidence>
<keyword evidence="2" id="KW-1185">Reference proteome</keyword>
<proteinExistence type="predicted"/>
<name>A0A8H5BCQ4_9AGAR</name>
<comment type="caution">
    <text evidence="1">The sequence shown here is derived from an EMBL/GenBank/DDBJ whole genome shotgun (WGS) entry which is preliminary data.</text>
</comment>
<gene>
    <name evidence="1" type="ORF">D9619_000920</name>
</gene>
<reference evidence="1 2" key="1">
    <citation type="journal article" date="2020" name="ISME J.">
        <title>Uncovering the hidden diversity of litter-decomposition mechanisms in mushroom-forming fungi.</title>
        <authorList>
            <person name="Floudas D."/>
            <person name="Bentzer J."/>
            <person name="Ahren D."/>
            <person name="Johansson T."/>
            <person name="Persson P."/>
            <person name="Tunlid A."/>
        </authorList>
    </citation>
    <scope>NUCLEOTIDE SEQUENCE [LARGE SCALE GENOMIC DNA]</scope>
    <source>
        <strain evidence="1 2">CBS 101986</strain>
    </source>
</reference>